<sequence length="46" mass="5579">MKSKEDYWERLFTGYERSGLSQENFCSEHGISIEKLAWLKKRRNVK</sequence>
<name>A0A2X1QMU9_9GAMM</name>
<dbReference type="Proteomes" id="UP000251942">
    <property type="component" value="Unassembled WGS sequence"/>
</dbReference>
<gene>
    <name evidence="1" type="ORF">NCTC12022_00103</name>
</gene>
<evidence type="ECO:0008006" key="3">
    <source>
        <dbReference type="Google" id="ProtNLM"/>
    </source>
</evidence>
<reference evidence="1 2" key="1">
    <citation type="submission" date="2018-06" db="EMBL/GenBank/DDBJ databases">
        <authorList>
            <consortium name="Pathogen Informatics"/>
            <person name="Doyle S."/>
        </authorList>
    </citation>
    <scope>NUCLEOTIDE SEQUENCE [LARGE SCALE GENOMIC DNA]</scope>
    <source>
        <strain evidence="1 2">NCTC12022</strain>
    </source>
</reference>
<protein>
    <recommendedName>
        <fullName evidence="3">Transposase</fullName>
    </recommendedName>
</protein>
<dbReference type="OrthoDB" id="5651872at2"/>
<organism evidence="1 2">
    <name type="scientific">Legionella feeleii</name>
    <dbReference type="NCBI Taxonomy" id="453"/>
    <lineage>
        <taxon>Bacteria</taxon>
        <taxon>Pseudomonadati</taxon>
        <taxon>Pseudomonadota</taxon>
        <taxon>Gammaproteobacteria</taxon>
        <taxon>Legionellales</taxon>
        <taxon>Legionellaceae</taxon>
        <taxon>Legionella</taxon>
    </lineage>
</organism>
<accession>A0A2X1QMU9</accession>
<proteinExistence type="predicted"/>
<evidence type="ECO:0000313" key="2">
    <source>
        <dbReference type="Proteomes" id="UP000251942"/>
    </source>
</evidence>
<evidence type="ECO:0000313" key="1">
    <source>
        <dbReference type="EMBL" id="SPX59282.1"/>
    </source>
</evidence>
<dbReference type="EMBL" id="UASS01000001">
    <property type="protein sequence ID" value="SPX59282.1"/>
    <property type="molecule type" value="Genomic_DNA"/>
</dbReference>
<dbReference type="AlphaFoldDB" id="A0A2X1QMU9"/>
<dbReference type="RefSeq" id="WP_156413364.1">
    <property type="nucleotide sequence ID" value="NZ_CAAAHT010000064.1"/>
</dbReference>
<dbReference type="NCBIfam" id="NF047593">
    <property type="entry name" value="IS66_ISAeme5_TnpA"/>
    <property type="match status" value="1"/>
</dbReference>